<accession>A0ACC2GQX3</accession>
<organism evidence="1 2">
    <name type="scientific">Dallia pectoralis</name>
    <name type="common">Alaska blackfish</name>
    <dbReference type="NCBI Taxonomy" id="75939"/>
    <lineage>
        <taxon>Eukaryota</taxon>
        <taxon>Metazoa</taxon>
        <taxon>Chordata</taxon>
        <taxon>Craniata</taxon>
        <taxon>Vertebrata</taxon>
        <taxon>Euteleostomi</taxon>
        <taxon>Actinopterygii</taxon>
        <taxon>Neopterygii</taxon>
        <taxon>Teleostei</taxon>
        <taxon>Protacanthopterygii</taxon>
        <taxon>Esociformes</taxon>
        <taxon>Umbridae</taxon>
        <taxon>Dallia</taxon>
    </lineage>
</organism>
<gene>
    <name evidence="1" type="ORF">DPEC_G00123900</name>
</gene>
<reference evidence="1" key="1">
    <citation type="submission" date="2021-05" db="EMBL/GenBank/DDBJ databases">
        <authorList>
            <person name="Pan Q."/>
            <person name="Jouanno E."/>
            <person name="Zahm M."/>
            <person name="Klopp C."/>
            <person name="Cabau C."/>
            <person name="Louis A."/>
            <person name="Berthelot C."/>
            <person name="Parey E."/>
            <person name="Roest Crollius H."/>
            <person name="Montfort J."/>
            <person name="Robinson-Rechavi M."/>
            <person name="Bouchez O."/>
            <person name="Lampietro C."/>
            <person name="Lopez Roques C."/>
            <person name="Donnadieu C."/>
            <person name="Postlethwait J."/>
            <person name="Bobe J."/>
            <person name="Dillon D."/>
            <person name="Chandos A."/>
            <person name="von Hippel F."/>
            <person name="Guiguen Y."/>
        </authorList>
    </citation>
    <scope>NUCLEOTIDE SEQUENCE</scope>
    <source>
        <strain evidence="1">YG-Jan2019</strain>
    </source>
</reference>
<dbReference type="Proteomes" id="UP001157502">
    <property type="component" value="Chromosome 10"/>
</dbReference>
<sequence>MQEKPIEHGEALRVLSDGWRCDRLPAHMVLWLSHITVGLQATLESPPTPPPRSCSSPRSLTASFQPLGPRRETPRVSVRPPHRCVSQSSVILAVRPVSLETTGRDTIRDQPLFTILPRPAPITEHQHCNLHDCVPLSSTSHPISQIGRRPQHSSRTRPLFSIHLNPAKLSREDDLSLALDHPFLSTTLSEFCFIHNRSHQRCKASRETQRHRPVHHLLPTCAHRSCKARSVYDDALPFHYNQTRCGQIAHCSLQNVTPEHHFRSSLERAILTIRSSADQP</sequence>
<keyword evidence="2" id="KW-1185">Reference proteome</keyword>
<name>A0ACC2GQX3_DALPE</name>
<proteinExistence type="predicted"/>
<dbReference type="EMBL" id="CM055737">
    <property type="protein sequence ID" value="KAJ8006018.1"/>
    <property type="molecule type" value="Genomic_DNA"/>
</dbReference>
<evidence type="ECO:0000313" key="1">
    <source>
        <dbReference type="EMBL" id="KAJ8006018.1"/>
    </source>
</evidence>
<protein>
    <submittedName>
        <fullName evidence="1">Uncharacterized protein</fullName>
    </submittedName>
</protein>
<evidence type="ECO:0000313" key="2">
    <source>
        <dbReference type="Proteomes" id="UP001157502"/>
    </source>
</evidence>
<comment type="caution">
    <text evidence="1">The sequence shown here is derived from an EMBL/GenBank/DDBJ whole genome shotgun (WGS) entry which is preliminary data.</text>
</comment>